<dbReference type="AlphaFoldDB" id="X1T0G0"/>
<proteinExistence type="predicted"/>
<accession>X1T0G0</accession>
<organism evidence="1">
    <name type="scientific">marine sediment metagenome</name>
    <dbReference type="NCBI Taxonomy" id="412755"/>
    <lineage>
        <taxon>unclassified sequences</taxon>
        <taxon>metagenomes</taxon>
        <taxon>ecological metagenomes</taxon>
    </lineage>
</organism>
<protein>
    <submittedName>
        <fullName evidence="1">Uncharacterized protein</fullName>
    </submittedName>
</protein>
<reference evidence="1" key="1">
    <citation type="journal article" date="2014" name="Front. Microbiol.">
        <title>High frequency of phylogenetically diverse reductive dehalogenase-homologous genes in deep subseafloor sedimentary metagenomes.</title>
        <authorList>
            <person name="Kawai M."/>
            <person name="Futagami T."/>
            <person name="Toyoda A."/>
            <person name="Takaki Y."/>
            <person name="Nishi S."/>
            <person name="Hori S."/>
            <person name="Arai W."/>
            <person name="Tsubouchi T."/>
            <person name="Morono Y."/>
            <person name="Uchiyama I."/>
            <person name="Ito T."/>
            <person name="Fujiyama A."/>
            <person name="Inagaki F."/>
            <person name="Takami H."/>
        </authorList>
    </citation>
    <scope>NUCLEOTIDE SEQUENCE</scope>
    <source>
        <strain evidence="1">Expedition CK06-06</strain>
    </source>
</reference>
<gene>
    <name evidence="1" type="ORF">S12H4_21150</name>
</gene>
<evidence type="ECO:0000313" key="1">
    <source>
        <dbReference type="EMBL" id="GAI81090.1"/>
    </source>
</evidence>
<comment type="caution">
    <text evidence="1">The sequence shown here is derived from an EMBL/GenBank/DDBJ whole genome shotgun (WGS) entry which is preliminary data.</text>
</comment>
<sequence>MDTKEAIEFVNEIFNDWENIYCTSAGLNIEANNRLKQVIELLQRGEAYEKILKKKEENFTEKVIKENQ</sequence>
<name>X1T0G0_9ZZZZ</name>
<dbReference type="EMBL" id="BARW01010838">
    <property type="protein sequence ID" value="GAI81090.1"/>
    <property type="molecule type" value="Genomic_DNA"/>
</dbReference>